<organism evidence="1 2">
    <name type="scientific">candidate division WWE3 bacterium GW2011_GWB1_41_6</name>
    <dbReference type="NCBI Taxonomy" id="1619112"/>
    <lineage>
        <taxon>Bacteria</taxon>
        <taxon>Katanobacteria</taxon>
    </lineage>
</organism>
<dbReference type="Proteomes" id="UP000034163">
    <property type="component" value="Unassembled WGS sequence"/>
</dbReference>
<gene>
    <name evidence="1" type="ORF">UU72_C0001G0009</name>
</gene>
<accession>A0A0G0WXP5</accession>
<proteinExistence type="predicted"/>
<evidence type="ECO:0000313" key="1">
    <source>
        <dbReference type="EMBL" id="KKS17525.1"/>
    </source>
</evidence>
<dbReference type="EMBL" id="LCBS01000001">
    <property type="protein sequence ID" value="KKS17525.1"/>
    <property type="molecule type" value="Genomic_DNA"/>
</dbReference>
<reference evidence="1 2" key="1">
    <citation type="journal article" date="2015" name="Nature">
        <title>rRNA introns, odd ribosomes, and small enigmatic genomes across a large radiation of phyla.</title>
        <authorList>
            <person name="Brown C.T."/>
            <person name="Hug L.A."/>
            <person name="Thomas B.C."/>
            <person name="Sharon I."/>
            <person name="Castelle C.J."/>
            <person name="Singh A."/>
            <person name="Wilkins M.J."/>
            <person name="Williams K.H."/>
            <person name="Banfield J.F."/>
        </authorList>
    </citation>
    <scope>NUCLEOTIDE SEQUENCE [LARGE SCALE GENOMIC DNA]</scope>
</reference>
<sequence length="178" mass="20571">MKSQTKKINNRAHFNYYDSFANKNWMPSKHEDDSSIDFFSIPDYAVTILEGKNKVSQLFVYMRKVSIENNDITIAGIGDVVTHINFRRKGYGVELLNQALEFISDKADFALLCTDIDKLGNFYRLAGFKPLKKTYYFMDKFGFEKTESGGMYMRLSDCPKIDNILNPDIKLHVGRSNF</sequence>
<name>A0A0G0WXP5_UNCKA</name>
<dbReference type="InterPro" id="IPR016181">
    <property type="entry name" value="Acyl_CoA_acyltransferase"/>
</dbReference>
<dbReference type="Pfam" id="PF13527">
    <property type="entry name" value="Acetyltransf_9"/>
    <property type="match status" value="1"/>
</dbReference>
<dbReference type="Gene3D" id="3.40.630.30">
    <property type="match status" value="1"/>
</dbReference>
<dbReference type="CDD" id="cd04301">
    <property type="entry name" value="NAT_SF"/>
    <property type="match status" value="1"/>
</dbReference>
<evidence type="ECO:0008006" key="3">
    <source>
        <dbReference type="Google" id="ProtNLM"/>
    </source>
</evidence>
<comment type="caution">
    <text evidence="1">The sequence shown here is derived from an EMBL/GenBank/DDBJ whole genome shotgun (WGS) entry which is preliminary data.</text>
</comment>
<protein>
    <recommendedName>
        <fullName evidence="3">N-acetyltransferase domain-containing protein</fullName>
    </recommendedName>
</protein>
<dbReference type="AlphaFoldDB" id="A0A0G0WXP5"/>
<evidence type="ECO:0000313" key="2">
    <source>
        <dbReference type="Proteomes" id="UP000034163"/>
    </source>
</evidence>
<dbReference type="SUPFAM" id="SSF55729">
    <property type="entry name" value="Acyl-CoA N-acyltransferases (Nat)"/>
    <property type="match status" value="1"/>
</dbReference>